<dbReference type="RefSeq" id="WP_083346057.1">
    <property type="nucleotide sequence ID" value="NZ_LT629690.1"/>
</dbReference>
<sequence>MIALVTGANGLIGANLCRALLKDGYEVRAFVRTSSDLSAIKDLSLAIVYGDVLQPETLLPAVAGCDVVFHVASVFSYWGITDDDLEKTAVDGVSNVLIAARTASVKRVVLTSSSVVFGSSSYTAVRSETDAPDETSSPAYCLSKLHQERTALKLAADLDLDLVVVNPCMTVGPHDTKLSPSNGIIIAYLSDPFRTTFPGGCNIVSATDVARGHILAAEKGRRGECYLLGSENMEWSLIHRTVGELCGVSGPQFYANHTISFLAATAHEMWAQFSGTRPTTTREQAKMVGQFYWYSHAKAADELGYAPGPARAALATAIASLVAGKHVSIPLRQTLSLGREVYDARAALMKEAP</sequence>
<dbReference type="PANTHER" id="PTHR48079:SF6">
    <property type="entry name" value="NAD(P)-BINDING DOMAIN-CONTAINING PROTEIN-RELATED"/>
    <property type="match status" value="1"/>
</dbReference>
<proteinExistence type="predicted"/>
<dbReference type="InterPro" id="IPR001509">
    <property type="entry name" value="Epimerase_deHydtase"/>
</dbReference>
<dbReference type="Proteomes" id="UP000182427">
    <property type="component" value="Chromosome I"/>
</dbReference>
<evidence type="ECO:0000313" key="2">
    <source>
        <dbReference type="EMBL" id="SDF76416.1"/>
    </source>
</evidence>
<dbReference type="InterPro" id="IPR051783">
    <property type="entry name" value="NAD(P)-dependent_oxidoreduct"/>
</dbReference>
<gene>
    <name evidence="2" type="ORF">SAMN05444167_3235</name>
</gene>
<name>A0A1G7NR07_9BACT</name>
<protein>
    <submittedName>
        <fullName evidence="2">Dihydroflavonol-4-reductase</fullName>
    </submittedName>
</protein>
<accession>A0A1G7NR07</accession>
<feature type="domain" description="NAD-dependent epimerase/dehydratase" evidence="1">
    <location>
        <begin position="3"/>
        <end position="228"/>
    </location>
</feature>
<dbReference type="GO" id="GO:0005737">
    <property type="term" value="C:cytoplasm"/>
    <property type="evidence" value="ECO:0007669"/>
    <property type="project" value="TreeGrafter"/>
</dbReference>
<dbReference type="OrthoDB" id="596910at2"/>
<dbReference type="EMBL" id="LT629690">
    <property type="protein sequence ID" value="SDF76416.1"/>
    <property type="molecule type" value="Genomic_DNA"/>
</dbReference>
<dbReference type="Pfam" id="PF01370">
    <property type="entry name" value="Epimerase"/>
    <property type="match status" value="1"/>
</dbReference>
<dbReference type="GO" id="GO:0004029">
    <property type="term" value="F:aldehyde dehydrogenase (NAD+) activity"/>
    <property type="evidence" value="ECO:0007669"/>
    <property type="project" value="TreeGrafter"/>
</dbReference>
<dbReference type="InterPro" id="IPR036291">
    <property type="entry name" value="NAD(P)-bd_dom_sf"/>
</dbReference>
<organism evidence="2 3">
    <name type="scientific">Terriglobus roseus</name>
    <dbReference type="NCBI Taxonomy" id="392734"/>
    <lineage>
        <taxon>Bacteria</taxon>
        <taxon>Pseudomonadati</taxon>
        <taxon>Acidobacteriota</taxon>
        <taxon>Terriglobia</taxon>
        <taxon>Terriglobales</taxon>
        <taxon>Acidobacteriaceae</taxon>
        <taxon>Terriglobus</taxon>
    </lineage>
</organism>
<evidence type="ECO:0000313" key="3">
    <source>
        <dbReference type="Proteomes" id="UP000182427"/>
    </source>
</evidence>
<keyword evidence="3" id="KW-1185">Reference proteome</keyword>
<dbReference type="Gene3D" id="3.40.50.720">
    <property type="entry name" value="NAD(P)-binding Rossmann-like Domain"/>
    <property type="match status" value="1"/>
</dbReference>
<evidence type="ECO:0000259" key="1">
    <source>
        <dbReference type="Pfam" id="PF01370"/>
    </source>
</evidence>
<dbReference type="AlphaFoldDB" id="A0A1G7NR07"/>
<reference evidence="2 3" key="1">
    <citation type="submission" date="2016-10" db="EMBL/GenBank/DDBJ databases">
        <authorList>
            <person name="de Groot N.N."/>
        </authorList>
    </citation>
    <scope>NUCLEOTIDE SEQUENCE [LARGE SCALE GENOMIC DNA]</scope>
    <source>
        <strain evidence="2 3">GAS232</strain>
    </source>
</reference>
<dbReference type="SUPFAM" id="SSF51735">
    <property type="entry name" value="NAD(P)-binding Rossmann-fold domains"/>
    <property type="match status" value="1"/>
</dbReference>
<dbReference type="PANTHER" id="PTHR48079">
    <property type="entry name" value="PROTEIN YEEZ"/>
    <property type="match status" value="1"/>
</dbReference>